<gene>
    <name evidence="2" type="ORF">F7725_014668</name>
</gene>
<evidence type="ECO:0000313" key="2">
    <source>
        <dbReference type="EMBL" id="KAF3853980.1"/>
    </source>
</evidence>
<feature type="region of interest" description="Disordered" evidence="1">
    <location>
        <begin position="101"/>
        <end position="128"/>
    </location>
</feature>
<organism evidence="2 3">
    <name type="scientific">Dissostichus mawsoni</name>
    <name type="common">Antarctic cod</name>
    <dbReference type="NCBI Taxonomy" id="36200"/>
    <lineage>
        <taxon>Eukaryota</taxon>
        <taxon>Metazoa</taxon>
        <taxon>Chordata</taxon>
        <taxon>Craniata</taxon>
        <taxon>Vertebrata</taxon>
        <taxon>Euteleostomi</taxon>
        <taxon>Actinopterygii</taxon>
        <taxon>Neopterygii</taxon>
        <taxon>Teleostei</taxon>
        <taxon>Neoteleostei</taxon>
        <taxon>Acanthomorphata</taxon>
        <taxon>Eupercaria</taxon>
        <taxon>Perciformes</taxon>
        <taxon>Notothenioidei</taxon>
        <taxon>Nototheniidae</taxon>
        <taxon>Dissostichus</taxon>
    </lineage>
</organism>
<dbReference type="AlphaFoldDB" id="A0A7J5YWY2"/>
<keyword evidence="3" id="KW-1185">Reference proteome</keyword>
<name>A0A7J5YWY2_DISMA</name>
<feature type="compositionally biased region" description="Basic and acidic residues" evidence="1">
    <location>
        <begin position="101"/>
        <end position="123"/>
    </location>
</feature>
<comment type="caution">
    <text evidence="2">The sequence shown here is derived from an EMBL/GenBank/DDBJ whole genome shotgun (WGS) entry which is preliminary data.</text>
</comment>
<dbReference type="EMBL" id="JAAKFY010000008">
    <property type="protein sequence ID" value="KAF3853980.1"/>
    <property type="molecule type" value="Genomic_DNA"/>
</dbReference>
<feature type="non-terminal residue" evidence="2">
    <location>
        <position position="169"/>
    </location>
</feature>
<evidence type="ECO:0000256" key="1">
    <source>
        <dbReference type="SAM" id="MobiDB-lite"/>
    </source>
</evidence>
<accession>A0A7J5YWY2</accession>
<reference evidence="2 3" key="1">
    <citation type="submission" date="2020-03" db="EMBL/GenBank/DDBJ databases">
        <title>Dissostichus mawsoni Genome sequencing and assembly.</title>
        <authorList>
            <person name="Park H."/>
        </authorList>
    </citation>
    <scope>NUCLEOTIDE SEQUENCE [LARGE SCALE GENOMIC DNA]</scope>
    <source>
        <strain evidence="2">DM0001</strain>
        <tissue evidence="2">Muscle</tissue>
    </source>
</reference>
<protein>
    <submittedName>
        <fullName evidence="2">Uncharacterized protein</fullName>
    </submittedName>
</protein>
<evidence type="ECO:0000313" key="3">
    <source>
        <dbReference type="Proteomes" id="UP000518266"/>
    </source>
</evidence>
<dbReference type="OrthoDB" id="10659118at2759"/>
<dbReference type="Proteomes" id="UP000518266">
    <property type="component" value="Unassembled WGS sequence"/>
</dbReference>
<proteinExistence type="predicted"/>
<sequence length="169" mass="18891">MELLLSGDAGEQAENTVRAGEMEVELTRTPTRAYRIGLRQQREYARVQVMYSSIRAQSGPAILRDSTTVYGSWNTRNTTTSATISFRVRIDSLQWEREEQEKVGQRQVEQEDVGHGAKTETAGKSKGGYDQAVTHHAQQENQAEDAGLEHFDGELLISSLTKACFILVE</sequence>